<dbReference type="Gene3D" id="3.90.1580.10">
    <property type="entry name" value="paralog of FGE (formylglycine-generating enzyme)"/>
    <property type="match status" value="1"/>
</dbReference>
<dbReference type="SUPFAM" id="SSF56436">
    <property type="entry name" value="C-type lectin-like"/>
    <property type="match status" value="1"/>
</dbReference>
<evidence type="ECO:0000313" key="2">
    <source>
        <dbReference type="EMBL" id="CAA6828521.1"/>
    </source>
</evidence>
<dbReference type="GO" id="GO:0120147">
    <property type="term" value="F:formylglycine-generating oxidase activity"/>
    <property type="evidence" value="ECO:0007669"/>
    <property type="project" value="TreeGrafter"/>
</dbReference>
<feature type="domain" description="Sulfatase-modifying factor enzyme-like" evidence="1">
    <location>
        <begin position="47"/>
        <end position="267"/>
    </location>
</feature>
<sequence>MPEPYNRQHKTYPDNFPESWASGWGEDEYGLWMAFTYKGARQQFRWCEPGTFMMGSPESEAERLGNEAQHEVTLSKGFWIADTTVTQALWEAVMGENPSRFEGENRPVDSISWDDSQDFIGKMNGMKPELKLCLPSEAQWEYACRAGSITPFCWGEQINSDLVNFDGSRPYNNGRVSEYREETVDVQSFYQNNWGLWQMHGNVLEWCHDWFGDYQVESVVDPSGSDTGGFRVLRGGSWIDIGRFCRSAYRSDDDPSSRVINVGFRLALGL</sequence>
<gene>
    <name evidence="2" type="ORF">HELGO_WM20549</name>
</gene>
<dbReference type="PANTHER" id="PTHR23150:SF19">
    <property type="entry name" value="FORMYLGLYCINE-GENERATING ENZYME"/>
    <property type="match status" value="1"/>
</dbReference>
<accession>A0A6S6UDQ6</accession>
<dbReference type="AlphaFoldDB" id="A0A6S6UDQ6"/>
<protein>
    <submittedName>
        <fullName evidence="2">Formylglycine-generating enzyme, required for sulfatase activity, contains SUMF1/FGE domain</fullName>
    </submittedName>
</protein>
<organism evidence="2">
    <name type="scientific">uncultured Thiotrichaceae bacterium</name>
    <dbReference type="NCBI Taxonomy" id="298394"/>
    <lineage>
        <taxon>Bacteria</taxon>
        <taxon>Pseudomonadati</taxon>
        <taxon>Pseudomonadota</taxon>
        <taxon>Gammaproteobacteria</taxon>
        <taxon>Thiotrichales</taxon>
        <taxon>Thiotrichaceae</taxon>
        <taxon>environmental samples</taxon>
    </lineage>
</organism>
<dbReference type="InterPro" id="IPR016187">
    <property type="entry name" value="CTDL_fold"/>
</dbReference>
<dbReference type="Pfam" id="PF03781">
    <property type="entry name" value="FGE-sulfatase"/>
    <property type="match status" value="1"/>
</dbReference>
<dbReference type="InterPro" id="IPR042095">
    <property type="entry name" value="SUMF_sf"/>
</dbReference>
<dbReference type="EMBL" id="CACVAT010000470">
    <property type="protein sequence ID" value="CAA6828521.1"/>
    <property type="molecule type" value="Genomic_DNA"/>
</dbReference>
<dbReference type="InterPro" id="IPR005532">
    <property type="entry name" value="SUMF_dom"/>
</dbReference>
<reference evidence="2" key="1">
    <citation type="submission" date="2020-01" db="EMBL/GenBank/DDBJ databases">
        <authorList>
            <person name="Meier V. D."/>
            <person name="Meier V D."/>
        </authorList>
    </citation>
    <scope>NUCLEOTIDE SEQUENCE</scope>
    <source>
        <strain evidence="2">HLG_WM_MAG_09</strain>
    </source>
</reference>
<dbReference type="InterPro" id="IPR051043">
    <property type="entry name" value="Sulfatase_Mod_Factor_Kinase"/>
</dbReference>
<name>A0A6S6UDQ6_9GAMM</name>
<dbReference type="PANTHER" id="PTHR23150">
    <property type="entry name" value="SULFATASE MODIFYING FACTOR 1, 2"/>
    <property type="match status" value="1"/>
</dbReference>
<evidence type="ECO:0000259" key="1">
    <source>
        <dbReference type="Pfam" id="PF03781"/>
    </source>
</evidence>
<proteinExistence type="predicted"/>